<dbReference type="GO" id="GO:0016788">
    <property type="term" value="F:hydrolase activity, acting on ester bonds"/>
    <property type="evidence" value="ECO:0007669"/>
    <property type="project" value="InterPro"/>
</dbReference>
<name>A0A4U0GWZ8_9SPHI</name>
<protein>
    <recommendedName>
        <fullName evidence="1">Nuclease-associated modular DNA-binding 1 domain-containing protein</fullName>
    </recommendedName>
</protein>
<evidence type="ECO:0000313" key="3">
    <source>
        <dbReference type="Proteomes" id="UP000309872"/>
    </source>
</evidence>
<reference evidence="2 3" key="1">
    <citation type="submission" date="2019-04" db="EMBL/GenBank/DDBJ databases">
        <title>Sphingobacterium olei sp. nov., isolated from oil-contaminated soil.</title>
        <authorList>
            <person name="Liu B."/>
        </authorList>
    </citation>
    <scope>NUCLEOTIDE SEQUENCE [LARGE SCALE GENOMIC DNA]</scope>
    <source>
        <strain evidence="2 3">Y3L14</strain>
    </source>
</reference>
<dbReference type="SUPFAM" id="SSF54060">
    <property type="entry name" value="His-Me finger endonucleases"/>
    <property type="match status" value="1"/>
</dbReference>
<gene>
    <name evidence="2" type="ORF">FAZ19_18860</name>
</gene>
<dbReference type="SUPFAM" id="SSF64496">
    <property type="entry name" value="DNA-binding domain of intron-encoded endonucleases"/>
    <property type="match status" value="1"/>
</dbReference>
<dbReference type="InterPro" id="IPR010896">
    <property type="entry name" value="NUMOD1"/>
</dbReference>
<dbReference type="Pfam" id="PF07453">
    <property type="entry name" value="NUMOD1"/>
    <property type="match status" value="4"/>
</dbReference>
<feature type="domain" description="Nuclease-associated modular DNA-binding 1" evidence="1">
    <location>
        <begin position="323"/>
        <end position="355"/>
    </location>
</feature>
<keyword evidence="3" id="KW-1185">Reference proteome</keyword>
<dbReference type="SMART" id="SM00497">
    <property type="entry name" value="IENR1"/>
    <property type="match status" value="5"/>
</dbReference>
<dbReference type="EMBL" id="SUKA01000006">
    <property type="protein sequence ID" value="TJY63633.1"/>
    <property type="molecule type" value="Genomic_DNA"/>
</dbReference>
<organism evidence="2 3">
    <name type="scientific">Sphingobacterium alkalisoli</name>
    <dbReference type="NCBI Taxonomy" id="1874115"/>
    <lineage>
        <taxon>Bacteria</taxon>
        <taxon>Pseudomonadati</taxon>
        <taxon>Bacteroidota</taxon>
        <taxon>Sphingobacteriia</taxon>
        <taxon>Sphingobacteriales</taxon>
        <taxon>Sphingobacteriaceae</taxon>
        <taxon>Sphingobacterium</taxon>
    </lineage>
</organism>
<evidence type="ECO:0000313" key="2">
    <source>
        <dbReference type="EMBL" id="TJY63633.1"/>
    </source>
</evidence>
<proteinExistence type="predicted"/>
<feature type="domain" description="Nuclease-associated modular DNA-binding 1" evidence="1">
    <location>
        <begin position="469"/>
        <end position="504"/>
    </location>
</feature>
<dbReference type="InterPro" id="IPR003647">
    <property type="entry name" value="Intron_nuc_1_rpt"/>
</dbReference>
<dbReference type="InterPro" id="IPR036388">
    <property type="entry name" value="WH-like_DNA-bd_sf"/>
</dbReference>
<dbReference type="RefSeq" id="WP_136822307.1">
    <property type="nucleotide sequence ID" value="NZ_BMJX01000006.1"/>
</dbReference>
<dbReference type="Gene3D" id="3.90.75.20">
    <property type="match status" value="1"/>
</dbReference>
<comment type="caution">
    <text evidence="2">The sequence shown here is derived from an EMBL/GenBank/DDBJ whole genome shotgun (WGS) entry which is preliminary data.</text>
</comment>
<sequence>MKKRTITAPVLPPYQNKDLADLPGEEWKDLPGLEGYGMISNLGRIKRLSYELTNSVGQTSVFAERIQAQKINRTFNNFKQDFKQHFNSRIQVGKVTHSISVGRVMYYCFVEQFDLSDRSLYVTYKDGNGLNVIPDNLVLVDLSGLQQRIMQADRKDLHFGHSEENQKVFSQLGRDVNIKKVSQYNMEGHYLHTYESLSQAAEAVGATISAISAATKKKALTAVGYIWRLGSSKKNVAVRNIHKAIRRTKGAPVSQYDLEGRRIATYYNMSQAAEVLGLERKVISDAVNGRVLVTASSVWRKGEAETIDTSREQRSLSLRKGYTVSQYDLEGNKVRTFTNSKEAASFINVQTERINAMAIRDDLLLKGYIWRYGEEPQLGAEELSIIRNNVAKPKTKDITQYDLKGKRLGYYPHITAASRETSVHAGGINGCVDGHKATAGGFIWRRGKGKAKLVLPVTPRPLGHKLSRKVIQYNLKGREIARYPSIKSASRALGIHNTTISAAIRGDNNTAGGFRWKKVE</sequence>
<dbReference type="OrthoDB" id="6631788at2"/>
<dbReference type="Proteomes" id="UP000309872">
    <property type="component" value="Unassembled WGS sequence"/>
</dbReference>
<dbReference type="Gene3D" id="1.10.10.10">
    <property type="entry name" value="Winged helix-like DNA-binding domain superfamily/Winged helix DNA-binding domain"/>
    <property type="match status" value="5"/>
</dbReference>
<feature type="domain" description="Nuclease-associated modular DNA-binding 1" evidence="1">
    <location>
        <begin position="179"/>
        <end position="205"/>
    </location>
</feature>
<feature type="domain" description="Nuclease-associated modular DNA-binding 1" evidence="1">
    <location>
        <begin position="252"/>
        <end position="286"/>
    </location>
</feature>
<accession>A0A4U0GWZ8</accession>
<dbReference type="InterPro" id="IPR044925">
    <property type="entry name" value="His-Me_finger_sf"/>
</dbReference>
<dbReference type="AlphaFoldDB" id="A0A4U0GWZ8"/>
<evidence type="ECO:0000259" key="1">
    <source>
        <dbReference type="Pfam" id="PF07453"/>
    </source>
</evidence>